<accession>A0A3G9IXY8</accession>
<evidence type="ECO:0000256" key="1">
    <source>
        <dbReference type="SAM" id="Phobius"/>
    </source>
</evidence>
<feature type="transmembrane region" description="Helical" evidence="1">
    <location>
        <begin position="27"/>
        <end position="48"/>
    </location>
</feature>
<dbReference type="AlphaFoldDB" id="A0A3G9IXY8"/>
<evidence type="ECO:0000313" key="2">
    <source>
        <dbReference type="EMBL" id="BBH18551.1"/>
    </source>
</evidence>
<proteinExistence type="predicted"/>
<sequence length="119" mass="12959">MPRETFDEIWLPRVGASAAAQLRKSGYCAMVAGPVCLGLAVACSFAFGSGSIEGTVIGLCCGVVILVVFGFWVRSLVILARELSTQFGTTIRWSEMPRMQPTQFDEWCRKRGLPTPPTT</sequence>
<keyword evidence="1" id="KW-0472">Membrane</keyword>
<organism evidence="2 3">
    <name type="scientific">Nocardioides baekrokdamisoli</name>
    <dbReference type="NCBI Taxonomy" id="1804624"/>
    <lineage>
        <taxon>Bacteria</taxon>
        <taxon>Bacillati</taxon>
        <taxon>Actinomycetota</taxon>
        <taxon>Actinomycetes</taxon>
        <taxon>Propionibacteriales</taxon>
        <taxon>Nocardioidaceae</taxon>
        <taxon>Nocardioides</taxon>
    </lineage>
</organism>
<name>A0A3G9IXY8_9ACTN</name>
<gene>
    <name evidence="2" type="ORF">Back2_28380</name>
</gene>
<keyword evidence="3" id="KW-1185">Reference proteome</keyword>
<keyword evidence="1" id="KW-0812">Transmembrane</keyword>
<dbReference type="KEGG" id="nbe:Back2_28380"/>
<reference evidence="2 3" key="1">
    <citation type="submission" date="2018-11" db="EMBL/GenBank/DDBJ databases">
        <title>Complete genome sequence of Nocardioides baekrokdamisoli strain KCTC 39748.</title>
        <authorList>
            <person name="Kang S.W."/>
            <person name="Lee K.C."/>
            <person name="Kim K.K."/>
            <person name="Kim J.S."/>
            <person name="Kim D.S."/>
            <person name="Ko S.H."/>
            <person name="Yang S.H."/>
            <person name="Shin Y.K."/>
            <person name="Lee J.S."/>
        </authorList>
    </citation>
    <scope>NUCLEOTIDE SEQUENCE [LARGE SCALE GENOMIC DNA]</scope>
    <source>
        <strain evidence="2 3">KCTC 39748</strain>
    </source>
</reference>
<evidence type="ECO:0000313" key="3">
    <source>
        <dbReference type="Proteomes" id="UP000271573"/>
    </source>
</evidence>
<protein>
    <submittedName>
        <fullName evidence="2">Uncharacterized protein</fullName>
    </submittedName>
</protein>
<keyword evidence="1" id="KW-1133">Transmembrane helix</keyword>
<dbReference type="EMBL" id="AP019307">
    <property type="protein sequence ID" value="BBH18551.1"/>
    <property type="molecule type" value="Genomic_DNA"/>
</dbReference>
<dbReference type="Proteomes" id="UP000271573">
    <property type="component" value="Chromosome"/>
</dbReference>
<feature type="transmembrane region" description="Helical" evidence="1">
    <location>
        <begin position="54"/>
        <end position="73"/>
    </location>
</feature>